<feature type="transmembrane region" description="Helical" evidence="1">
    <location>
        <begin position="78"/>
        <end position="95"/>
    </location>
</feature>
<feature type="transmembrane region" description="Helical" evidence="1">
    <location>
        <begin position="39"/>
        <end position="66"/>
    </location>
</feature>
<reference evidence="3" key="1">
    <citation type="journal article" date="2013" name="ISME J.">
        <title>A small predatory core genome in the divergent marine Bacteriovorax marinus SJ and the terrestrial Bdellovibrio bacteriovorus.</title>
        <authorList>
            <person name="Crossman L.C."/>
            <person name="Chen H."/>
            <person name="Cerdeno-Tarraga A.M."/>
            <person name="Brooks K."/>
            <person name="Quail M.A."/>
            <person name="Pineiro S.A."/>
            <person name="Hobley L."/>
            <person name="Sockett R.E."/>
            <person name="Bentley S.D."/>
            <person name="Parkhill J."/>
            <person name="Williams H.N."/>
            <person name="Stine O.C."/>
        </authorList>
    </citation>
    <scope>NUCLEOTIDE SEQUENCE [LARGE SCALE GENOMIC DNA]</scope>
    <source>
        <strain evidence="3">ATCC BAA-682 / DSM 15412 / SJ</strain>
    </source>
</reference>
<dbReference type="EMBL" id="FQ312005">
    <property type="protein sequence ID" value="CBW27685.1"/>
    <property type="molecule type" value="Genomic_DNA"/>
</dbReference>
<keyword evidence="3" id="KW-1185">Reference proteome</keyword>
<keyword evidence="1" id="KW-1133">Transmembrane helix</keyword>
<evidence type="ECO:0000313" key="2">
    <source>
        <dbReference type="EMBL" id="CBW27685.1"/>
    </source>
</evidence>
<organism evidence="2 3">
    <name type="scientific">Halobacteriovorax marinus (strain ATCC BAA-682 / DSM 15412 / SJ)</name>
    <name type="common">Bacteriovorax marinus</name>
    <dbReference type="NCBI Taxonomy" id="862908"/>
    <lineage>
        <taxon>Bacteria</taxon>
        <taxon>Pseudomonadati</taxon>
        <taxon>Bdellovibrionota</taxon>
        <taxon>Bacteriovoracia</taxon>
        <taxon>Bacteriovoracales</taxon>
        <taxon>Halobacteriovoraceae</taxon>
        <taxon>Halobacteriovorax</taxon>
    </lineage>
</organism>
<dbReference type="RefSeq" id="WP_014245459.1">
    <property type="nucleotide sequence ID" value="NC_016620.1"/>
</dbReference>
<protein>
    <submittedName>
        <fullName evidence="2">Membrane protein</fullName>
    </submittedName>
</protein>
<keyword evidence="1" id="KW-0472">Membrane</keyword>
<gene>
    <name evidence="2" type="ordered locus">BMS_2915</name>
</gene>
<keyword evidence="1" id="KW-0812">Transmembrane</keyword>
<dbReference type="Proteomes" id="UP000008963">
    <property type="component" value="Chromosome"/>
</dbReference>
<dbReference type="OrthoDB" id="5293268at2"/>
<proteinExistence type="predicted"/>
<dbReference type="AlphaFoldDB" id="E1WYP5"/>
<dbReference type="STRING" id="862908.BMS_2915"/>
<feature type="transmembrane region" description="Helical" evidence="1">
    <location>
        <begin position="101"/>
        <end position="128"/>
    </location>
</feature>
<accession>E1WYP5</accession>
<dbReference type="KEGG" id="bmx:BMS_2915"/>
<sequence length="177" mass="20197">MKTQLKDLIVPLIITLLILIVLEIISTALLPAFGIQKYIIPFNILIVLYLGFKLETPYLSVLILIVQYFHSFFSIEGWELGTIAGVFICIVISYLRDVIHFSSAIITITVTQIFQVVWFLIVSILFYLKTNSFVLIVEKMWRFIPESIVISLMAPFFFAILDKVWKGGAEGMLGEDI</sequence>
<dbReference type="HOGENOM" id="CLU_1515882_0_0_7"/>
<evidence type="ECO:0000256" key="1">
    <source>
        <dbReference type="SAM" id="Phobius"/>
    </source>
</evidence>
<dbReference type="PATRIC" id="fig|862908.3.peg.2787"/>
<name>E1WYP5_HALMS</name>
<evidence type="ECO:0000313" key="3">
    <source>
        <dbReference type="Proteomes" id="UP000008963"/>
    </source>
</evidence>
<feature type="transmembrane region" description="Helical" evidence="1">
    <location>
        <begin position="140"/>
        <end position="161"/>
    </location>
</feature>
<feature type="transmembrane region" description="Helical" evidence="1">
    <location>
        <begin position="12"/>
        <end position="33"/>
    </location>
</feature>